<dbReference type="AlphaFoldDB" id="A0A6A6XN81"/>
<proteinExistence type="predicted"/>
<evidence type="ECO:0000313" key="2">
    <source>
        <dbReference type="EMBL" id="KAF2797991.1"/>
    </source>
</evidence>
<keyword evidence="3" id="KW-1185">Reference proteome</keyword>
<gene>
    <name evidence="2" type="ORF">K505DRAFT_396308</name>
</gene>
<protein>
    <submittedName>
        <fullName evidence="2">Uncharacterized protein</fullName>
    </submittedName>
</protein>
<name>A0A6A6XN81_9PLEO</name>
<dbReference type="Proteomes" id="UP000799757">
    <property type="component" value="Unassembled WGS sequence"/>
</dbReference>
<evidence type="ECO:0000256" key="1">
    <source>
        <dbReference type="SAM" id="MobiDB-lite"/>
    </source>
</evidence>
<dbReference type="OrthoDB" id="3794218at2759"/>
<feature type="region of interest" description="Disordered" evidence="1">
    <location>
        <begin position="121"/>
        <end position="141"/>
    </location>
</feature>
<reference evidence="2" key="1">
    <citation type="journal article" date="2020" name="Stud. Mycol.">
        <title>101 Dothideomycetes genomes: a test case for predicting lifestyles and emergence of pathogens.</title>
        <authorList>
            <person name="Haridas S."/>
            <person name="Albert R."/>
            <person name="Binder M."/>
            <person name="Bloem J."/>
            <person name="Labutti K."/>
            <person name="Salamov A."/>
            <person name="Andreopoulos B."/>
            <person name="Baker S."/>
            <person name="Barry K."/>
            <person name="Bills G."/>
            <person name="Bluhm B."/>
            <person name="Cannon C."/>
            <person name="Castanera R."/>
            <person name="Culley D."/>
            <person name="Daum C."/>
            <person name="Ezra D."/>
            <person name="Gonzalez J."/>
            <person name="Henrissat B."/>
            <person name="Kuo A."/>
            <person name="Liang C."/>
            <person name="Lipzen A."/>
            <person name="Lutzoni F."/>
            <person name="Magnuson J."/>
            <person name="Mondo S."/>
            <person name="Nolan M."/>
            <person name="Ohm R."/>
            <person name="Pangilinan J."/>
            <person name="Park H.-J."/>
            <person name="Ramirez L."/>
            <person name="Alfaro M."/>
            <person name="Sun H."/>
            <person name="Tritt A."/>
            <person name="Yoshinaga Y."/>
            <person name="Zwiers L.-H."/>
            <person name="Turgeon B."/>
            <person name="Goodwin S."/>
            <person name="Spatafora J."/>
            <person name="Crous P."/>
            <person name="Grigoriev I."/>
        </authorList>
    </citation>
    <scope>NUCLEOTIDE SEQUENCE</scope>
    <source>
        <strain evidence="2">CBS 109.77</strain>
    </source>
</reference>
<evidence type="ECO:0000313" key="3">
    <source>
        <dbReference type="Proteomes" id="UP000799757"/>
    </source>
</evidence>
<organism evidence="2 3">
    <name type="scientific">Melanomma pulvis-pyrius CBS 109.77</name>
    <dbReference type="NCBI Taxonomy" id="1314802"/>
    <lineage>
        <taxon>Eukaryota</taxon>
        <taxon>Fungi</taxon>
        <taxon>Dikarya</taxon>
        <taxon>Ascomycota</taxon>
        <taxon>Pezizomycotina</taxon>
        <taxon>Dothideomycetes</taxon>
        <taxon>Pleosporomycetidae</taxon>
        <taxon>Pleosporales</taxon>
        <taxon>Melanommataceae</taxon>
        <taxon>Melanomma</taxon>
    </lineage>
</organism>
<accession>A0A6A6XN81</accession>
<sequence length="527" mass="57918">MSNLPMHSTTYRQTSTTGRTLVYTFDPTRTKHPLGPITKHLVIPSGVPGGAPFRVRLPALYANRLWQREQEDLNEEIGDVDATEEELLGLEEDDEETFRLLHEEGDVYLDLDSDEEGGIKVVEGSGEGKPPMAPEDEKDGDGYEENWCDYCSTSTEASDDEPTCSWNGETLLGDISQVEPQINIGGYPDDESTIGPTIDRHVLRVGPSCTRLYLHELSAFAAQLQSGIGPTELLSVYPLHINVPLGPSMHQTVVDRRNGIKAVYGNCIDELSISARVIQMVEWRRPEELLNGISNMSGIHAGSEVLVPEISGGVVQNLTAQSVSVLAHNISKKHAPAQRSSKYIASFAPASHAGLFGWMRFASLSVDHLIIRVLGAELWMPYHFPEPFAGYKALPLIALLASVIATKPCRGMSAITLAGMGPFTNVLSEMWEGVPECTPITGVNPLLDLLVRYPFAKRMAALGEMFLDGDERVDVKTREGNLFGLRTEIQWQAMIMNARHSRNAPKWEFHVCGWEKHVPSSSSSSGG</sequence>
<dbReference type="EMBL" id="MU001793">
    <property type="protein sequence ID" value="KAF2797991.1"/>
    <property type="molecule type" value="Genomic_DNA"/>
</dbReference>